<feature type="chain" id="PRO_5034528037" evidence="6">
    <location>
        <begin position="31"/>
        <end position="972"/>
    </location>
</feature>
<sequence length="972" mass="104149">MSIVNSFVMNFMSKKLVCFVLVQIVMTTSATANASEVTLPGYVVTRNQSAGNRTIDFQSNETGSAATQFATPLPLVEAATGPVAATTTEPPASALQVGSAKIGGTQTAGAVDTESGVTEVADSLTTAETVVRSTAFARPLSPATTVTDLAATTLAPEAVTPASVPRPKAASNKIFPSGGTVTFGLPTPAPQVTADTPVAAALIEKFTTSAGVTRSSSNKLIARRSQARATAAEKVLEVAPLLLKVSVSTAVSKIRSIFSRLLKPEPATLTPTEPATLTPTEPATLTPTEPATVTPTEPDTLTPTEPATLTPTEPATLTPTELATLTPIEPATLTPTELATLTPTEAATLTPTEAATLTPTEPAELDTAFYLTTKADQDHPLKPEPSDIEVLKRAPLNPPTEPATLTPTEPATSTSTEPATLTPTEPATLTPTEPPTLTHTEAATLTPTEAATLTPTEPATLTPTEPAELETAFYLTTKADQDHPLKLNLSDIEVLKRAPLNPGGRLIILVHGFKPSGSSSNWTEKMRRELMEADSSSNVVVVDWSKGAEGAVDDEGAEHNRLWNIYSGISQRRRTNLANLVRHMVIELIKSYKQAVKNTEIVARELASLINSLQELHGIPSSRIELIGHSLGAHLSGMTGAYLQEHYGTKVQKITGLDPAKSGYGGNDTYIGLKRGNADELYRITRLVLAKWGYGGNVTYIGLKRGDADELYRITRLVLAKWRYGGNKTYIGLKRGDADEVIVYHTDTVLFGIKDPIGDIDLYINGGKSQPECSGKMLGCSHSYAHEFYNKFLKGCTVVAVRCPSYEMLQDGTCRCCQPPYECVEFGINSVVPDNLSGRAIYYVDESSVDSKHVYDVNITMSNTGYEFKLDHLIIKGTIGKDGPNYLNSSWSPAGLTHRYEIPTTNKCLGSLRSIDTFFYYRSNVPRNLFSIFVEMLDNLKSTHAVGDDAGTLSSESKFDRSVTVIKKKICT</sequence>
<dbReference type="Pfam" id="PF00151">
    <property type="entry name" value="Lipase"/>
    <property type="match status" value="3"/>
</dbReference>
<dbReference type="InterPro" id="IPR000734">
    <property type="entry name" value="TAG_lipase"/>
</dbReference>
<comment type="subcellular location">
    <subcellularLocation>
        <location evidence="1">Secreted</location>
    </subcellularLocation>
</comment>
<dbReference type="PANTHER" id="PTHR11610">
    <property type="entry name" value="LIPASE"/>
    <property type="match status" value="1"/>
</dbReference>
<dbReference type="Proteomes" id="UP000694843">
    <property type="component" value="Unplaced"/>
</dbReference>
<dbReference type="GeneID" id="108681603"/>
<accession>A0A8B7PL70</accession>
<evidence type="ECO:0000256" key="1">
    <source>
        <dbReference type="ARBA" id="ARBA00004613"/>
    </source>
</evidence>
<feature type="domain" description="Lipase" evidence="7">
    <location>
        <begin position="554"/>
        <end position="679"/>
    </location>
</feature>
<evidence type="ECO:0000256" key="3">
    <source>
        <dbReference type="ARBA" id="ARBA00022525"/>
    </source>
</evidence>
<feature type="signal peptide" evidence="6">
    <location>
        <begin position="1"/>
        <end position="30"/>
    </location>
</feature>
<evidence type="ECO:0000256" key="2">
    <source>
        <dbReference type="ARBA" id="ARBA00010701"/>
    </source>
</evidence>
<gene>
    <name evidence="9" type="primary">LOC108681603</name>
</gene>
<dbReference type="InterPro" id="IPR029058">
    <property type="entry name" value="AB_hydrolase_fold"/>
</dbReference>
<proteinExistence type="inferred from homology"/>
<reference evidence="9" key="1">
    <citation type="submission" date="2025-08" db="UniProtKB">
        <authorList>
            <consortium name="RefSeq"/>
        </authorList>
    </citation>
    <scope>IDENTIFICATION</scope>
    <source>
        <tissue evidence="9">Whole organism</tissue>
    </source>
</reference>
<feature type="region of interest" description="Disordered" evidence="5">
    <location>
        <begin position="266"/>
        <end position="320"/>
    </location>
</feature>
<feature type="region of interest" description="Disordered" evidence="5">
    <location>
        <begin position="393"/>
        <end position="438"/>
    </location>
</feature>
<feature type="domain" description="Lipase" evidence="7">
    <location>
        <begin position="710"/>
        <end position="829"/>
    </location>
</feature>
<name>A0A8B7PL70_HYAAZ</name>
<protein>
    <submittedName>
        <fullName evidence="9">Uncharacterized protein LOC108681603 isoform X1</fullName>
    </submittedName>
</protein>
<dbReference type="GO" id="GO:0016298">
    <property type="term" value="F:lipase activity"/>
    <property type="evidence" value="ECO:0007669"/>
    <property type="project" value="InterPro"/>
</dbReference>
<keyword evidence="3" id="KW-0964">Secreted</keyword>
<dbReference type="OrthoDB" id="199913at2759"/>
<dbReference type="InterPro" id="IPR013818">
    <property type="entry name" value="Lipase"/>
</dbReference>
<dbReference type="SUPFAM" id="SSF53474">
    <property type="entry name" value="alpha/beta-Hydrolases"/>
    <property type="match status" value="1"/>
</dbReference>
<keyword evidence="6" id="KW-0732">Signal</keyword>
<dbReference type="KEGG" id="hazt:108681603"/>
<evidence type="ECO:0000256" key="6">
    <source>
        <dbReference type="SAM" id="SignalP"/>
    </source>
</evidence>
<evidence type="ECO:0000256" key="4">
    <source>
        <dbReference type="RuleBase" id="RU004262"/>
    </source>
</evidence>
<evidence type="ECO:0000259" key="7">
    <source>
        <dbReference type="Pfam" id="PF00151"/>
    </source>
</evidence>
<evidence type="ECO:0000313" key="9">
    <source>
        <dbReference type="RefSeq" id="XP_018026141.1"/>
    </source>
</evidence>
<keyword evidence="8" id="KW-1185">Reference proteome</keyword>
<dbReference type="Gene3D" id="3.40.50.1820">
    <property type="entry name" value="alpha/beta hydrolase"/>
    <property type="match status" value="2"/>
</dbReference>
<dbReference type="GO" id="GO:0005615">
    <property type="term" value="C:extracellular space"/>
    <property type="evidence" value="ECO:0007669"/>
    <property type="project" value="TreeGrafter"/>
</dbReference>
<feature type="domain" description="Lipase" evidence="7">
    <location>
        <begin position="450"/>
        <end position="550"/>
    </location>
</feature>
<evidence type="ECO:0000313" key="8">
    <source>
        <dbReference type="Proteomes" id="UP000694843"/>
    </source>
</evidence>
<feature type="compositionally biased region" description="Low complexity" evidence="5">
    <location>
        <begin position="402"/>
        <end position="438"/>
    </location>
</feature>
<comment type="similarity">
    <text evidence="2 4">Belongs to the AB hydrolase superfamily. Lipase family.</text>
</comment>
<organism evidence="8 9">
    <name type="scientific">Hyalella azteca</name>
    <name type="common">Amphipod</name>
    <dbReference type="NCBI Taxonomy" id="294128"/>
    <lineage>
        <taxon>Eukaryota</taxon>
        <taxon>Metazoa</taxon>
        <taxon>Ecdysozoa</taxon>
        <taxon>Arthropoda</taxon>
        <taxon>Crustacea</taxon>
        <taxon>Multicrustacea</taxon>
        <taxon>Malacostraca</taxon>
        <taxon>Eumalacostraca</taxon>
        <taxon>Peracarida</taxon>
        <taxon>Amphipoda</taxon>
        <taxon>Senticaudata</taxon>
        <taxon>Talitrida</taxon>
        <taxon>Talitroidea</taxon>
        <taxon>Hyalellidae</taxon>
        <taxon>Hyalella</taxon>
    </lineage>
</organism>
<dbReference type="RefSeq" id="XP_018026141.1">
    <property type="nucleotide sequence ID" value="XM_018170652.2"/>
</dbReference>
<evidence type="ECO:0000256" key="5">
    <source>
        <dbReference type="SAM" id="MobiDB-lite"/>
    </source>
</evidence>
<dbReference type="AlphaFoldDB" id="A0A8B7PL70"/>
<dbReference type="GO" id="GO:0016042">
    <property type="term" value="P:lipid catabolic process"/>
    <property type="evidence" value="ECO:0007669"/>
    <property type="project" value="TreeGrafter"/>
</dbReference>